<organism evidence="10 11">
    <name type="scientific">Penicillium freii</name>
    <dbReference type="NCBI Taxonomy" id="48697"/>
    <lineage>
        <taxon>Eukaryota</taxon>
        <taxon>Fungi</taxon>
        <taxon>Dikarya</taxon>
        <taxon>Ascomycota</taxon>
        <taxon>Pezizomycotina</taxon>
        <taxon>Eurotiomycetes</taxon>
        <taxon>Eurotiomycetidae</taxon>
        <taxon>Eurotiales</taxon>
        <taxon>Aspergillaceae</taxon>
        <taxon>Penicillium</taxon>
    </lineage>
</organism>
<dbReference type="SUPFAM" id="SSF47571">
    <property type="entry name" value="Cloroperoxidase"/>
    <property type="match status" value="1"/>
</dbReference>
<sequence length="264" mass="29394">MKLSFLNAVLSSLIVSSHGWEHKAHEFRPPLPGDSRSPCPGLNALANHGWLHRSGKDIDLPAFRSAIAGAYNYEPTSMDGFFELALNFNLSTTGNQSTFNLFDLARHDEIEFDGSLSRNDIYFGDNVHFDPNIWATVAENLNLYDTLGSEVNQYITVETAGKACAARAAEAKRVNPSFNASAMQVMGNPGTTALYLVTLWDEAAGAAPKSWVKALFGMFRNLCLLYWHHCGISMLTIRQKKIVSLTLRDIKRLKFQGPWMMSMK</sequence>
<keyword evidence="5" id="KW-0560">Oxidoreductase</keyword>
<evidence type="ECO:0000256" key="4">
    <source>
        <dbReference type="ARBA" id="ARBA00022723"/>
    </source>
</evidence>
<gene>
    <name evidence="10" type="ORF">ACN42_g7286</name>
</gene>
<accession>A0A101MFW8</accession>
<dbReference type="Pfam" id="PF01328">
    <property type="entry name" value="Peroxidase_2"/>
    <property type="match status" value="1"/>
</dbReference>
<reference evidence="10 11" key="1">
    <citation type="submission" date="2015-10" db="EMBL/GenBank/DDBJ databases">
        <title>Genome sequencing of Penicillium freii.</title>
        <authorList>
            <person name="Nguyen H.D."/>
            <person name="Visagie C.M."/>
            <person name="Seifert K.A."/>
        </authorList>
    </citation>
    <scope>NUCLEOTIDE SEQUENCE [LARGE SCALE GENOMIC DNA]</scope>
    <source>
        <strain evidence="10 11">DAOM 242723</strain>
    </source>
</reference>
<dbReference type="InterPro" id="IPR000028">
    <property type="entry name" value="Chloroperoxidase"/>
</dbReference>
<name>A0A101MFW8_PENFR</name>
<protein>
    <recommendedName>
        <fullName evidence="9">Heme haloperoxidase family profile domain-containing protein</fullName>
    </recommendedName>
</protein>
<dbReference type="InterPro" id="IPR036851">
    <property type="entry name" value="Chloroperoxidase-like_sf"/>
</dbReference>
<dbReference type="PROSITE" id="PS51405">
    <property type="entry name" value="HEME_HALOPEROXIDASE"/>
    <property type="match status" value="1"/>
</dbReference>
<evidence type="ECO:0000259" key="9">
    <source>
        <dbReference type="PROSITE" id="PS51405"/>
    </source>
</evidence>
<feature type="signal peptide" evidence="8">
    <location>
        <begin position="1"/>
        <end position="19"/>
    </location>
</feature>
<keyword evidence="3" id="KW-0349">Heme</keyword>
<evidence type="ECO:0000313" key="10">
    <source>
        <dbReference type="EMBL" id="KUM59832.1"/>
    </source>
</evidence>
<evidence type="ECO:0000256" key="3">
    <source>
        <dbReference type="ARBA" id="ARBA00022617"/>
    </source>
</evidence>
<keyword evidence="8" id="KW-0732">Signal</keyword>
<feature type="chain" id="PRO_5007100572" description="Heme haloperoxidase family profile domain-containing protein" evidence="8">
    <location>
        <begin position="20"/>
        <end position="264"/>
    </location>
</feature>
<comment type="caution">
    <text evidence="10">The sequence shown here is derived from an EMBL/GenBank/DDBJ whole genome shotgun (WGS) entry which is preliminary data.</text>
</comment>
<comment type="cofactor">
    <cofactor evidence="1">
        <name>heme b</name>
        <dbReference type="ChEBI" id="CHEBI:60344"/>
    </cofactor>
</comment>
<evidence type="ECO:0000256" key="1">
    <source>
        <dbReference type="ARBA" id="ARBA00001970"/>
    </source>
</evidence>
<dbReference type="EMBL" id="LLXE01000204">
    <property type="protein sequence ID" value="KUM59832.1"/>
    <property type="molecule type" value="Genomic_DNA"/>
</dbReference>
<evidence type="ECO:0000256" key="2">
    <source>
        <dbReference type="ARBA" id="ARBA00022559"/>
    </source>
</evidence>
<dbReference type="Gene3D" id="1.10.489.10">
    <property type="entry name" value="Chloroperoxidase-like"/>
    <property type="match status" value="1"/>
</dbReference>
<dbReference type="AlphaFoldDB" id="A0A101MFW8"/>
<dbReference type="GO" id="GO:0004601">
    <property type="term" value="F:peroxidase activity"/>
    <property type="evidence" value="ECO:0007669"/>
    <property type="project" value="UniProtKB-KW"/>
</dbReference>
<evidence type="ECO:0000256" key="6">
    <source>
        <dbReference type="ARBA" id="ARBA00023004"/>
    </source>
</evidence>
<dbReference type="PANTHER" id="PTHR33577:SF19">
    <property type="entry name" value="HEME HALOPEROXIDASE FAMILY PROFILE DOMAIN-CONTAINING PROTEIN-RELATED"/>
    <property type="match status" value="1"/>
</dbReference>
<evidence type="ECO:0000256" key="7">
    <source>
        <dbReference type="ARBA" id="ARBA00025795"/>
    </source>
</evidence>
<evidence type="ECO:0000313" key="11">
    <source>
        <dbReference type="Proteomes" id="UP000055045"/>
    </source>
</evidence>
<dbReference type="STRING" id="48697.A0A101MFW8"/>
<proteinExistence type="inferred from homology"/>
<keyword evidence="11" id="KW-1185">Reference proteome</keyword>
<keyword evidence="6" id="KW-0408">Iron</keyword>
<comment type="similarity">
    <text evidence="7">Belongs to the chloroperoxidase family.</text>
</comment>
<keyword evidence="2" id="KW-0575">Peroxidase</keyword>
<keyword evidence="4" id="KW-0479">Metal-binding</keyword>
<dbReference type="GO" id="GO:0046872">
    <property type="term" value="F:metal ion binding"/>
    <property type="evidence" value="ECO:0007669"/>
    <property type="project" value="UniProtKB-KW"/>
</dbReference>
<dbReference type="Proteomes" id="UP000055045">
    <property type="component" value="Unassembled WGS sequence"/>
</dbReference>
<evidence type="ECO:0000256" key="5">
    <source>
        <dbReference type="ARBA" id="ARBA00023002"/>
    </source>
</evidence>
<dbReference type="PANTHER" id="PTHR33577">
    <property type="entry name" value="STERIGMATOCYSTIN BIOSYNTHESIS PEROXIDASE STCC-RELATED"/>
    <property type="match status" value="1"/>
</dbReference>
<evidence type="ECO:0000256" key="8">
    <source>
        <dbReference type="SAM" id="SignalP"/>
    </source>
</evidence>
<feature type="domain" description="Heme haloperoxidase family profile" evidence="9">
    <location>
        <begin position="23"/>
        <end position="252"/>
    </location>
</feature>